<dbReference type="PROSITE" id="PS51257">
    <property type="entry name" value="PROKAR_LIPOPROTEIN"/>
    <property type="match status" value="1"/>
</dbReference>
<evidence type="ECO:0000313" key="2">
    <source>
        <dbReference type="Proteomes" id="UP000055590"/>
    </source>
</evidence>
<accession>A0A0K1PF45</accession>
<evidence type="ECO:0000313" key="1">
    <source>
        <dbReference type="EMBL" id="AKU92046.1"/>
    </source>
</evidence>
<proteinExistence type="predicted"/>
<name>A0A0K1PF45_9BACT</name>
<dbReference type="OrthoDB" id="5381437at2"/>
<dbReference type="Proteomes" id="UP000055590">
    <property type="component" value="Chromosome"/>
</dbReference>
<reference evidence="1 2" key="1">
    <citation type="submission" date="2015-08" db="EMBL/GenBank/DDBJ databases">
        <authorList>
            <person name="Babu N.S."/>
            <person name="Beckwith C.J."/>
            <person name="Beseler K.G."/>
            <person name="Brison A."/>
            <person name="Carone J.V."/>
            <person name="Caskin T.P."/>
            <person name="Diamond M."/>
            <person name="Durham M.E."/>
            <person name="Foxe J.M."/>
            <person name="Go M."/>
            <person name="Henderson B.A."/>
            <person name="Jones I.B."/>
            <person name="McGettigan J.A."/>
            <person name="Micheletti S.J."/>
            <person name="Nasrallah M.E."/>
            <person name="Ortiz D."/>
            <person name="Piller C.R."/>
            <person name="Privatt S.R."/>
            <person name="Schneider S.L."/>
            <person name="Sharp S."/>
            <person name="Smith T.C."/>
            <person name="Stanton J.D."/>
            <person name="Ullery H.E."/>
            <person name="Wilson R.J."/>
            <person name="Serrano M.G."/>
            <person name="Buck G."/>
            <person name="Lee V."/>
            <person name="Wang Y."/>
            <person name="Carvalho R."/>
            <person name="Voegtly L."/>
            <person name="Shi R."/>
            <person name="Duckworth R."/>
            <person name="Johnson A."/>
            <person name="Loviza R."/>
            <person name="Walstead R."/>
            <person name="Shah Z."/>
            <person name="Kiflezghi M."/>
            <person name="Wade K."/>
            <person name="Ball S.L."/>
            <person name="Bradley K.W."/>
            <person name="Asai D.J."/>
            <person name="Bowman C.A."/>
            <person name="Russell D.A."/>
            <person name="Pope W.H."/>
            <person name="Jacobs-Sera D."/>
            <person name="Hendrix R.W."/>
            <person name="Hatfull G.F."/>
        </authorList>
    </citation>
    <scope>NUCLEOTIDE SEQUENCE [LARGE SCALE GENOMIC DNA]</scope>
    <source>
        <strain evidence="1 2">DSM 27710</strain>
    </source>
</reference>
<dbReference type="RefSeq" id="WP_050726273.1">
    <property type="nucleotide sequence ID" value="NZ_CP012332.1"/>
</dbReference>
<keyword evidence="2" id="KW-1185">Reference proteome</keyword>
<gene>
    <name evidence="1" type="ORF">AKJ08_2433</name>
</gene>
<dbReference type="STRING" id="1391653.AKJ08_2433"/>
<keyword evidence="1" id="KW-0449">Lipoprotein</keyword>
<protein>
    <submittedName>
        <fullName evidence="1">Putative lipoprotein</fullName>
    </submittedName>
</protein>
<sequence>MKRIWVALALAACACGGSGTGGREVGFALGAESVPRGDAAPGRFTNRLGWDVSLEEARIAVGPIYLLTNPPPSARNFRLLDWIAPRAYAHSGFDDFDGGEVKGELLTQFVFDALHAGVQPIADLRGIAGPVRAVNLGLEPPKPGTDGLHGHHAWVVGTATRGEETVRFRGGLDLPEGTFRKVVGIPADVELDDGSLVVLELHLERWFDEADFSTLGPADAEGVRTIAPDGQVRGAWFIGARGYGTFSIR</sequence>
<dbReference type="EMBL" id="CP012332">
    <property type="protein sequence ID" value="AKU92046.1"/>
    <property type="molecule type" value="Genomic_DNA"/>
</dbReference>
<organism evidence="1 2">
    <name type="scientific">Vulgatibacter incomptus</name>
    <dbReference type="NCBI Taxonomy" id="1391653"/>
    <lineage>
        <taxon>Bacteria</taxon>
        <taxon>Pseudomonadati</taxon>
        <taxon>Myxococcota</taxon>
        <taxon>Myxococcia</taxon>
        <taxon>Myxococcales</taxon>
        <taxon>Cystobacterineae</taxon>
        <taxon>Vulgatibacteraceae</taxon>
        <taxon>Vulgatibacter</taxon>
    </lineage>
</organism>
<dbReference type="AlphaFoldDB" id="A0A0K1PF45"/>
<dbReference type="KEGG" id="vin:AKJ08_2433"/>